<dbReference type="STRING" id="228230.RMCC_3752"/>
<organism evidence="2 3">
    <name type="scientific">Mycolicibacterium canariasense</name>
    <name type="common">Mycobacterium canariasense</name>
    <dbReference type="NCBI Taxonomy" id="228230"/>
    <lineage>
        <taxon>Bacteria</taxon>
        <taxon>Bacillati</taxon>
        <taxon>Actinomycetota</taxon>
        <taxon>Actinomycetes</taxon>
        <taxon>Mycobacteriales</taxon>
        <taxon>Mycobacteriaceae</taxon>
        <taxon>Mycolicibacterium</taxon>
    </lineage>
</organism>
<proteinExistence type="predicted"/>
<dbReference type="EMBL" id="BCSY01000058">
    <property type="protein sequence ID" value="GAS96786.1"/>
    <property type="molecule type" value="Genomic_DNA"/>
</dbReference>
<comment type="caution">
    <text evidence="2">The sequence shown here is derived from an EMBL/GenBank/DDBJ whole genome shotgun (WGS) entry which is preliminary data.</text>
</comment>
<name>A0A100WEK3_MYCCR</name>
<evidence type="ECO:0000313" key="2">
    <source>
        <dbReference type="EMBL" id="GAS96786.1"/>
    </source>
</evidence>
<gene>
    <name evidence="2" type="ORF">RMCC_3752</name>
</gene>
<dbReference type="OrthoDB" id="9968400at2"/>
<sequence>MQEPMHATLAQHDRLSLADIAALYGLSTSTVRTYNGQAAIARRNGTAKAHDFPAPTGRVGNSPVFDALAVRDWFDHRPGRGAGGGRPPKTPAKDRPTPTPRKRRRKSSGASPPSDDETSARRVKRPSKETR</sequence>
<reference evidence="3" key="2">
    <citation type="submission" date="2016-02" db="EMBL/GenBank/DDBJ databases">
        <title>Draft genome sequence of five rapidly growing Mycobacterium species.</title>
        <authorList>
            <person name="Katahira K."/>
            <person name="Gotou Y."/>
            <person name="Iida K."/>
            <person name="Ogura Y."/>
            <person name="Hayashi T."/>
        </authorList>
    </citation>
    <scope>NUCLEOTIDE SEQUENCE [LARGE SCALE GENOMIC DNA]</scope>
    <source>
        <strain evidence="3">JCM15298</strain>
    </source>
</reference>
<accession>A0A100WEK3</accession>
<keyword evidence="3" id="KW-1185">Reference proteome</keyword>
<feature type="region of interest" description="Disordered" evidence="1">
    <location>
        <begin position="75"/>
        <end position="131"/>
    </location>
</feature>
<evidence type="ECO:0000313" key="3">
    <source>
        <dbReference type="Proteomes" id="UP000069443"/>
    </source>
</evidence>
<evidence type="ECO:0000256" key="1">
    <source>
        <dbReference type="SAM" id="MobiDB-lite"/>
    </source>
</evidence>
<reference evidence="3" key="1">
    <citation type="journal article" date="2016" name="Genome Announc.">
        <title>Draft Genome Sequences of Five Rapidly Growing Mycobacterium Species, M. thermoresistibile, M. fortuitum subsp. acetamidolyticum, M. canariasense, M. brisbanense, and M. novocastrense.</title>
        <authorList>
            <person name="Katahira K."/>
            <person name="Ogura Y."/>
            <person name="Gotoh Y."/>
            <person name="Hayashi T."/>
        </authorList>
    </citation>
    <scope>NUCLEOTIDE SEQUENCE [LARGE SCALE GENOMIC DNA]</scope>
    <source>
        <strain evidence="3">JCM15298</strain>
    </source>
</reference>
<dbReference type="AlphaFoldDB" id="A0A100WEK3"/>
<dbReference type="Proteomes" id="UP000069443">
    <property type="component" value="Unassembled WGS sequence"/>
</dbReference>
<protein>
    <submittedName>
        <fullName evidence="2">Uncharacterized protein</fullName>
    </submittedName>
</protein>